<evidence type="ECO:0000313" key="2">
    <source>
        <dbReference type="EMBL" id="GMI06801.1"/>
    </source>
</evidence>
<protein>
    <submittedName>
        <fullName evidence="2">Uncharacterized protein</fullName>
    </submittedName>
</protein>
<dbReference type="AlphaFoldDB" id="A0A9W7CIM2"/>
<dbReference type="EMBL" id="BRXX01000355">
    <property type="protein sequence ID" value="GMI06801.1"/>
    <property type="molecule type" value="Genomic_DNA"/>
</dbReference>
<evidence type="ECO:0000313" key="3">
    <source>
        <dbReference type="Proteomes" id="UP001165160"/>
    </source>
</evidence>
<accession>A0A9W7CIM2</accession>
<keyword evidence="3" id="KW-1185">Reference proteome</keyword>
<reference evidence="3" key="1">
    <citation type="journal article" date="2023" name="Commun. Biol.">
        <title>Genome analysis of Parmales, the sister group of diatoms, reveals the evolutionary specialization of diatoms from phago-mixotrophs to photoautotrophs.</title>
        <authorList>
            <person name="Ban H."/>
            <person name="Sato S."/>
            <person name="Yoshikawa S."/>
            <person name="Yamada K."/>
            <person name="Nakamura Y."/>
            <person name="Ichinomiya M."/>
            <person name="Sato N."/>
            <person name="Blanc-Mathieu R."/>
            <person name="Endo H."/>
            <person name="Kuwata A."/>
            <person name="Ogata H."/>
        </authorList>
    </citation>
    <scope>NUCLEOTIDE SEQUENCE [LARGE SCALE GENOMIC DNA]</scope>
    <source>
        <strain evidence="3">NIES 3699</strain>
    </source>
</reference>
<feature type="region of interest" description="Disordered" evidence="1">
    <location>
        <begin position="1"/>
        <end position="115"/>
    </location>
</feature>
<name>A0A9W7CIM2_9STRA</name>
<feature type="compositionally biased region" description="Basic and acidic residues" evidence="1">
    <location>
        <begin position="19"/>
        <end position="31"/>
    </location>
</feature>
<sequence>MGTTAEKKSLSSLRKTNSSRKETLPRTEKIDSSSSSDTSLIASAAKSTRSRSLHRGQSTGGKISLKDKRKTLSTSSLETSQNILSTPATSTPVRKFNRKQTSVGESKGASNADPKLTIGALDFSSIISTADTPVSGKLQCPPPFPP</sequence>
<dbReference type="Proteomes" id="UP001165160">
    <property type="component" value="Unassembled WGS sequence"/>
</dbReference>
<feature type="compositionally biased region" description="Low complexity" evidence="1">
    <location>
        <begin position="32"/>
        <end position="45"/>
    </location>
</feature>
<evidence type="ECO:0000256" key="1">
    <source>
        <dbReference type="SAM" id="MobiDB-lite"/>
    </source>
</evidence>
<feature type="compositionally biased region" description="Polar residues" evidence="1">
    <location>
        <begin position="72"/>
        <end position="92"/>
    </location>
</feature>
<organism evidence="2 3">
    <name type="scientific">Triparma verrucosa</name>
    <dbReference type="NCBI Taxonomy" id="1606542"/>
    <lineage>
        <taxon>Eukaryota</taxon>
        <taxon>Sar</taxon>
        <taxon>Stramenopiles</taxon>
        <taxon>Ochrophyta</taxon>
        <taxon>Bolidophyceae</taxon>
        <taxon>Parmales</taxon>
        <taxon>Triparmaceae</taxon>
        <taxon>Triparma</taxon>
    </lineage>
</organism>
<proteinExistence type="predicted"/>
<comment type="caution">
    <text evidence="2">The sequence shown here is derived from an EMBL/GenBank/DDBJ whole genome shotgun (WGS) entry which is preliminary data.</text>
</comment>
<gene>
    <name evidence="2" type="ORF">TrVE_jg14380</name>
</gene>